<reference evidence="1" key="1">
    <citation type="submission" date="2022-08" db="EMBL/GenBank/DDBJ databases">
        <title>Genome Sequence of Pycnoporus sanguineus.</title>
        <authorList>
            <person name="Buettner E."/>
        </authorList>
    </citation>
    <scope>NUCLEOTIDE SEQUENCE</scope>
    <source>
        <strain evidence="1">CG-C14</strain>
    </source>
</reference>
<proteinExistence type="predicted"/>
<protein>
    <submittedName>
        <fullName evidence="1">Uncharacterized protein</fullName>
    </submittedName>
</protein>
<gene>
    <name evidence="1" type="ORF">NUW54_g8128</name>
</gene>
<accession>A0ACC1PI31</accession>
<dbReference type="Proteomes" id="UP001144978">
    <property type="component" value="Unassembled WGS sequence"/>
</dbReference>
<evidence type="ECO:0000313" key="1">
    <source>
        <dbReference type="EMBL" id="KAJ2991683.1"/>
    </source>
</evidence>
<dbReference type="EMBL" id="JANSHE010002468">
    <property type="protein sequence ID" value="KAJ2991683.1"/>
    <property type="molecule type" value="Genomic_DNA"/>
</dbReference>
<evidence type="ECO:0000313" key="2">
    <source>
        <dbReference type="Proteomes" id="UP001144978"/>
    </source>
</evidence>
<keyword evidence="2" id="KW-1185">Reference proteome</keyword>
<sequence length="371" mass="41599">MARTRQRPKLTPEQRALSKARTAAMWDDIQAARVQYNNTISNLAKAHSKSEQWVAAQLFRGGKLLRARRKKNIFNAIVHDLAKKRKEIENVSPEGRQTLARLAQQASEVDVQNLPETERKRLLEQLEEDSVEPVSRIPAKAAGHQVDGTIRRILPELDGLAARTGCQYLFVVTRADVADNWTMRTATTPQIAEGLAQIFKCTPDTLGMKLDAFCTSGLAGVLKVTGGKRSTALKGEIRAKIAQGLEEITADIPSENRPRMRWTPAKYKLLTAEYGVELHGWRDADSFCNPSDLKRIAELEELHAALHAIPPECFWVKLSAEEWEKRKDTYRTELLKKAAAKKGKKPISPETVPSDEEDEEDGREPHVTVNV</sequence>
<comment type="caution">
    <text evidence="1">The sequence shown here is derived from an EMBL/GenBank/DDBJ whole genome shotgun (WGS) entry which is preliminary data.</text>
</comment>
<name>A0ACC1PI31_9APHY</name>
<organism evidence="1 2">
    <name type="scientific">Trametes sanguinea</name>
    <dbReference type="NCBI Taxonomy" id="158606"/>
    <lineage>
        <taxon>Eukaryota</taxon>
        <taxon>Fungi</taxon>
        <taxon>Dikarya</taxon>
        <taxon>Basidiomycota</taxon>
        <taxon>Agaricomycotina</taxon>
        <taxon>Agaricomycetes</taxon>
        <taxon>Polyporales</taxon>
        <taxon>Polyporaceae</taxon>
        <taxon>Trametes</taxon>
    </lineage>
</organism>